<name>A0ABZ0I080_9GAMM</name>
<dbReference type="RefSeq" id="WP_407347580.1">
    <property type="nucleotide sequence ID" value="NZ_CP136864.1"/>
</dbReference>
<sequence length="404" mass="46740">MTRQELYDLVWSKPITHIAKDFGMSDQGIRKHCVKADIPTPPLGYWAKLAHGKKVQHPKLPIKQFPADADVPLAPRAEKYRTDTGYDLRKLAEANAELQAACAVPDELPKSRPAIVRAVATLLKQADTNSHGFQEAGGSYSPEFLVSKQSLDRLSRILYALNTVADSQSHRLFLKDEKLYWQVGEERFLVRIRETADKKPHEPTKAELKEQARRADYSWYSPNRKAYRSWDYFPSGRLSISLSDTVGNRWERERIEKRWRDTTSRTLESRLPEIFFWLEEAEPLARSKRLEAERQAREEAERLERLRQQRERRKLAEELEKAICDMADINQRRQRVMALAEVMRAEEEADPRILEEVVGYAEVLRKQICERHLPDAVREAAALSGSGLLISALLETPAETLHYW</sequence>
<evidence type="ECO:0000313" key="3">
    <source>
        <dbReference type="Proteomes" id="UP001626537"/>
    </source>
</evidence>
<feature type="coiled-coil region" evidence="1">
    <location>
        <begin position="289"/>
        <end position="332"/>
    </location>
</feature>
<keyword evidence="1" id="KW-0175">Coiled coil</keyword>
<organism evidence="2 3">
    <name type="scientific">Congregibacter variabilis</name>
    <dbReference type="NCBI Taxonomy" id="3081200"/>
    <lineage>
        <taxon>Bacteria</taxon>
        <taxon>Pseudomonadati</taxon>
        <taxon>Pseudomonadota</taxon>
        <taxon>Gammaproteobacteria</taxon>
        <taxon>Cellvibrionales</taxon>
        <taxon>Halieaceae</taxon>
        <taxon>Congregibacter</taxon>
    </lineage>
</organism>
<gene>
    <name evidence="2" type="ORF">R0135_14160</name>
</gene>
<dbReference type="EMBL" id="CP136864">
    <property type="protein sequence ID" value="WOJ92922.1"/>
    <property type="molecule type" value="Genomic_DNA"/>
</dbReference>
<accession>A0ABZ0I080</accession>
<evidence type="ECO:0000313" key="2">
    <source>
        <dbReference type="EMBL" id="WOJ92922.1"/>
    </source>
</evidence>
<reference evidence="2 3" key="1">
    <citation type="submission" date="2023-10" db="EMBL/GenBank/DDBJ databases">
        <title>Two novel species belonging to the OM43/NOR5 clade.</title>
        <authorList>
            <person name="Park M."/>
        </authorList>
    </citation>
    <scope>NUCLEOTIDE SEQUENCE [LARGE SCALE GENOMIC DNA]</scope>
    <source>
        <strain evidence="2 3">IMCC43200</strain>
    </source>
</reference>
<keyword evidence="3" id="KW-1185">Reference proteome</keyword>
<protein>
    <submittedName>
        <fullName evidence="2">Uncharacterized protein</fullName>
    </submittedName>
</protein>
<dbReference type="Proteomes" id="UP001626537">
    <property type="component" value="Chromosome"/>
</dbReference>
<evidence type="ECO:0000256" key="1">
    <source>
        <dbReference type="SAM" id="Coils"/>
    </source>
</evidence>
<proteinExistence type="predicted"/>